<protein>
    <submittedName>
        <fullName evidence="1">Uncharacterized protein</fullName>
    </submittedName>
</protein>
<name>A0A239DMM1_9SPHN</name>
<sequence>MRWDIPPKQKESPIIMKPVSPSPRKTMTLLCGAAVLATASACSRDNELDISAGVGVTQTRNKCPAVAVPLHTGDITLFDPAASRDASAIDVVATITNLTPQCNDTGEKIYQLASFDVVAMRREAGPARTVTLPYFATVVQGGTAVVAKRLGQVSVTFPEGQIRGTGHGEASAYVDAAAATLPADIQEQIMRKRKPGDADAAVDPLSLPEVKAAVQRASFELLVGFQLTQDQLEYNVRR</sequence>
<accession>A0A239DMM1</accession>
<reference evidence="1 2" key="1">
    <citation type="submission" date="2017-06" db="EMBL/GenBank/DDBJ databases">
        <authorList>
            <person name="Kim H.J."/>
            <person name="Triplett B.A."/>
        </authorList>
    </citation>
    <scope>NUCLEOTIDE SEQUENCE [LARGE SCALE GENOMIC DNA]</scope>
    <source>
        <strain evidence="1 2">DS15</strain>
    </source>
</reference>
<proteinExistence type="predicted"/>
<evidence type="ECO:0000313" key="2">
    <source>
        <dbReference type="Proteomes" id="UP000198339"/>
    </source>
</evidence>
<dbReference type="Proteomes" id="UP000198339">
    <property type="component" value="Unassembled WGS sequence"/>
</dbReference>
<dbReference type="AlphaFoldDB" id="A0A239DMM1"/>
<organism evidence="1 2">
    <name type="scientific">Sphingopyxis indica</name>
    <dbReference type="NCBI Taxonomy" id="436663"/>
    <lineage>
        <taxon>Bacteria</taxon>
        <taxon>Pseudomonadati</taxon>
        <taxon>Pseudomonadota</taxon>
        <taxon>Alphaproteobacteria</taxon>
        <taxon>Sphingomonadales</taxon>
        <taxon>Sphingomonadaceae</taxon>
        <taxon>Sphingopyxis</taxon>
    </lineage>
</organism>
<dbReference type="EMBL" id="FZPA01000001">
    <property type="protein sequence ID" value="SNS33740.1"/>
    <property type="molecule type" value="Genomic_DNA"/>
</dbReference>
<keyword evidence="2" id="KW-1185">Reference proteome</keyword>
<evidence type="ECO:0000313" key="1">
    <source>
        <dbReference type="EMBL" id="SNS33740.1"/>
    </source>
</evidence>
<gene>
    <name evidence="1" type="ORF">SAMN06295955_101353</name>
</gene>